<dbReference type="GO" id="GO:0071949">
    <property type="term" value="F:FAD binding"/>
    <property type="evidence" value="ECO:0007669"/>
    <property type="project" value="UniProtKB-UniRule"/>
</dbReference>
<reference evidence="15" key="3">
    <citation type="submission" date="2017-01" db="EMBL/GenBank/DDBJ databases">
        <authorList>
            <person name="Mah S.A."/>
            <person name="Swanson W.J."/>
            <person name="Moy G.W."/>
            <person name="Vacquier V.D."/>
        </authorList>
    </citation>
    <scope>NUCLEOTIDE SEQUENCE [LARGE SCALE GENOMIC DNA]</scope>
    <source>
        <strain evidence="15">65</strain>
    </source>
</reference>
<dbReference type="VEuPathDB" id="FungiDB:BON22_2548"/>
<evidence type="ECO:0000256" key="7">
    <source>
        <dbReference type="ARBA" id="ARBA00022827"/>
    </source>
</evidence>
<comment type="cofactor">
    <cofactor evidence="1 11">
        <name>FAD</name>
        <dbReference type="ChEBI" id="CHEBI:57692"/>
    </cofactor>
</comment>
<dbReference type="InterPro" id="IPR030654">
    <property type="entry name" value="Sugar_lactone_oxidase"/>
</dbReference>
<dbReference type="InterPro" id="IPR007173">
    <property type="entry name" value="ALO_C"/>
</dbReference>
<evidence type="ECO:0000256" key="5">
    <source>
        <dbReference type="ARBA" id="ARBA00016426"/>
    </source>
</evidence>
<feature type="domain" description="FAD-binding PCMH-type" evidence="13">
    <location>
        <begin position="22"/>
        <end position="196"/>
    </location>
</feature>
<dbReference type="PROSITE" id="PS00862">
    <property type="entry name" value="OX2_COVAL_FAD"/>
    <property type="match status" value="1"/>
</dbReference>
<dbReference type="PROSITE" id="PS51387">
    <property type="entry name" value="FAD_PCMH"/>
    <property type="match status" value="1"/>
</dbReference>
<dbReference type="InterPro" id="IPR006093">
    <property type="entry name" value="Oxy_OxRdtase_FAD_BS"/>
</dbReference>
<dbReference type="GO" id="GO:0034599">
    <property type="term" value="P:cellular response to oxidative stress"/>
    <property type="evidence" value="ECO:0007669"/>
    <property type="project" value="UniProtKB-ARBA"/>
</dbReference>
<proteinExistence type="inferred from homology"/>
<dbReference type="InterPro" id="IPR006094">
    <property type="entry name" value="Oxid_FAD_bind_N"/>
</dbReference>
<dbReference type="EC" id="1.1.3.37" evidence="4 11"/>
<dbReference type="SUPFAM" id="SSF56176">
    <property type="entry name" value="FAD-binding/transporter-associated domain-like"/>
    <property type="match status" value="1"/>
</dbReference>
<evidence type="ECO:0000256" key="9">
    <source>
        <dbReference type="ARBA" id="ARBA00033418"/>
    </source>
</evidence>
<evidence type="ECO:0000313" key="14">
    <source>
        <dbReference type="EMBL" id="CDR40241.1"/>
    </source>
</evidence>
<evidence type="ECO:0000313" key="16">
    <source>
        <dbReference type="Proteomes" id="UP000189513"/>
    </source>
</evidence>
<dbReference type="UniPathway" id="UPA00771">
    <property type="reaction ID" value="UER00766"/>
</dbReference>
<name>A0A061ARG7_CYBFA</name>
<dbReference type="OrthoDB" id="610608at2759"/>
<dbReference type="GO" id="GO:0031966">
    <property type="term" value="C:mitochondrial membrane"/>
    <property type="evidence" value="ECO:0007669"/>
    <property type="project" value="UniProtKB-SubCell"/>
</dbReference>
<evidence type="ECO:0000256" key="11">
    <source>
        <dbReference type="RuleBase" id="RU367158"/>
    </source>
</evidence>
<evidence type="ECO:0000256" key="2">
    <source>
        <dbReference type="ARBA" id="ARBA00005083"/>
    </source>
</evidence>
<dbReference type="InterPro" id="IPR036318">
    <property type="entry name" value="FAD-bd_PCMH-like_sf"/>
</dbReference>
<evidence type="ECO:0000256" key="8">
    <source>
        <dbReference type="ARBA" id="ARBA00023002"/>
    </source>
</evidence>
<evidence type="ECO:0000256" key="1">
    <source>
        <dbReference type="ARBA" id="ARBA00001974"/>
    </source>
</evidence>
<dbReference type="PANTHER" id="PTHR43762:SF1">
    <property type="entry name" value="D-ARABINONO-1,4-LACTONE OXIDASE"/>
    <property type="match status" value="1"/>
</dbReference>
<evidence type="ECO:0000256" key="4">
    <source>
        <dbReference type="ARBA" id="ARBA00013136"/>
    </source>
</evidence>
<comment type="pathway">
    <text evidence="2 11">Cofactor biosynthesis; D-erythroascorbate biosynthesis; dehydro-D-arabinono-1,4-lactone from D-arabinose: step 2/2.</text>
</comment>
<dbReference type="GO" id="GO:0003885">
    <property type="term" value="F:D-arabinono-1,4-lactone oxidase activity"/>
    <property type="evidence" value="ECO:0007669"/>
    <property type="project" value="UniProtKB-UniRule"/>
</dbReference>
<dbReference type="STRING" id="36022.A0A061ARG7"/>
<dbReference type="PIRSF" id="PIRSF000136">
    <property type="entry name" value="LGO_GLO"/>
    <property type="match status" value="1"/>
</dbReference>
<organism evidence="14">
    <name type="scientific">Cyberlindnera fabianii</name>
    <name type="common">Yeast</name>
    <name type="synonym">Hansenula fabianii</name>
    <dbReference type="NCBI Taxonomy" id="36022"/>
    <lineage>
        <taxon>Eukaryota</taxon>
        <taxon>Fungi</taxon>
        <taxon>Dikarya</taxon>
        <taxon>Ascomycota</taxon>
        <taxon>Saccharomycotina</taxon>
        <taxon>Saccharomycetes</taxon>
        <taxon>Phaffomycetales</taxon>
        <taxon>Phaffomycetaceae</taxon>
        <taxon>Cyberlindnera</taxon>
    </lineage>
</organism>
<evidence type="ECO:0000256" key="12">
    <source>
        <dbReference type="SAM" id="MobiDB-lite"/>
    </source>
</evidence>
<sequence length="527" mass="59172">MSSDVLGLAKRNFVFSNWAGIHSCRPSLFFQPSSIEEVKTLVKCAADEKKTLLTVGSGHSPSDLVMTDEWLVNLDNMKEVVEVKKDKSGLFADVTVQAGLRIYELNEYLETQGLAIQNLGSISEQSVAGIISTGTHGASPYHGLVSQQIVNLTIINGKGEEVFCDSTTNQNVFRAALLSLGKIGIIVQATIRAIPAYKIKSSEEVITFETLLEKWESIWVSSEYIRIWWYPYARKCVLWKGEKTNDELSAPHPSWWGTKSGRLFYEALLWFAVHIYPPFTPVVEKFVFNRQFGKVEASPSVAVQKSVEGLNMDCLFSQFVNEWAAPLDNGPEILRSLDHSIELAAQNHDFYVHVPIEVRCSNTTFTGEEDNTPDLTGRTATSAGPIKGNNLRPFMDNTPHRNYVPLSDVTNSQLTLYINATMYRPFYTNSPIGKWYKIFEETMGAAGGKPHWAKNFLGSVEWAAGESKNEKDYADGEMRGFAAKNKEWFGEDLTSFKKVRREQDPHGVFLSAKQWSIKNGIIDKEEF</sequence>
<keyword evidence="8 11" id="KW-0560">Oxidoreductase</keyword>
<dbReference type="Pfam" id="PF01565">
    <property type="entry name" value="FAD_binding_4"/>
    <property type="match status" value="1"/>
</dbReference>
<keyword evidence="7 11" id="KW-0274">FAD</keyword>
<dbReference type="Proteomes" id="UP000189513">
    <property type="component" value="Unassembled WGS sequence"/>
</dbReference>
<dbReference type="EMBL" id="MPUK01000004">
    <property type="protein sequence ID" value="ONH67578.1"/>
    <property type="molecule type" value="Genomic_DNA"/>
</dbReference>
<dbReference type="PANTHER" id="PTHR43762">
    <property type="entry name" value="L-GULONOLACTONE OXIDASE"/>
    <property type="match status" value="1"/>
</dbReference>
<comment type="catalytic activity">
    <reaction evidence="10 11">
        <text>D-arabinono-1,4-lactone + O2 = dehydro-D-arabinono-1,4-lactone + H2O2 + H(+)</text>
        <dbReference type="Rhea" id="RHEA:23756"/>
        <dbReference type="ChEBI" id="CHEBI:15378"/>
        <dbReference type="ChEBI" id="CHEBI:15379"/>
        <dbReference type="ChEBI" id="CHEBI:16240"/>
        <dbReference type="ChEBI" id="CHEBI:16292"/>
        <dbReference type="ChEBI" id="CHEBI:58277"/>
        <dbReference type="EC" id="1.1.3.37"/>
    </reaction>
</comment>
<accession>A0A061ARG7</accession>
<comment type="subcellular location">
    <subcellularLocation>
        <location evidence="11">Mitochondrion membrane</location>
    </subcellularLocation>
</comment>
<dbReference type="InterPro" id="IPR016167">
    <property type="entry name" value="FAD-bd_PCMH_sub1"/>
</dbReference>
<reference evidence="16" key="2">
    <citation type="journal article" date="2017" name="Genome Announc.">
        <title>Genome sequences of Cyberlindnera fabianii 65, Pichia kudriavzevii 129, and Saccharomyces cerevisiae 131 isolated from fermented masau fruits in Zimbabwe.</title>
        <authorList>
            <person name="van Rijswijck I.M.H."/>
            <person name="Derks M.F.L."/>
            <person name="Abee T."/>
            <person name="de Ridder D."/>
            <person name="Smid E.J."/>
        </authorList>
    </citation>
    <scope>NUCLEOTIDE SEQUENCE [LARGE SCALE GENOMIC DNA]</scope>
    <source>
        <strain evidence="16">65</strain>
    </source>
</reference>
<reference evidence="14" key="1">
    <citation type="journal article" date="2014" name="Genome Announc.">
        <title>Genome sequence of the yeast Cyberlindnera fabianii (Hansenula fabianii).</title>
        <authorList>
            <person name="Freel K.C."/>
            <person name="Sarilar V."/>
            <person name="Neuveglise C."/>
            <person name="Devillers H."/>
            <person name="Friedrich A."/>
            <person name="Schacherer J."/>
        </authorList>
    </citation>
    <scope>NUCLEOTIDE SEQUENCE</scope>
    <source>
        <strain evidence="14">YJS4271</strain>
    </source>
</reference>
<dbReference type="OMA" id="YPRFGEF"/>
<keyword evidence="16" id="KW-1185">Reference proteome</keyword>
<dbReference type="InterPro" id="IPR016169">
    <property type="entry name" value="FAD-bd_PCMH_sub2"/>
</dbReference>
<dbReference type="AlphaFoldDB" id="A0A061ARG7"/>
<dbReference type="Pfam" id="PF04030">
    <property type="entry name" value="ALO"/>
    <property type="match status" value="1"/>
</dbReference>
<evidence type="ECO:0000256" key="6">
    <source>
        <dbReference type="ARBA" id="ARBA00022630"/>
    </source>
</evidence>
<comment type="similarity">
    <text evidence="3 11">Belongs to the oxygen-dependent FAD-linked oxidoreductase family.</text>
</comment>
<keyword evidence="11" id="KW-0496">Mitochondrion</keyword>
<dbReference type="Gene3D" id="3.30.465.10">
    <property type="match status" value="1"/>
</dbReference>
<dbReference type="EMBL" id="LK052889">
    <property type="protein sequence ID" value="CDR40241.1"/>
    <property type="molecule type" value="Genomic_DNA"/>
</dbReference>
<evidence type="ECO:0000256" key="3">
    <source>
        <dbReference type="ARBA" id="ARBA00005466"/>
    </source>
</evidence>
<evidence type="ECO:0000256" key="10">
    <source>
        <dbReference type="ARBA" id="ARBA00052266"/>
    </source>
</evidence>
<gene>
    <name evidence="15" type="ORF">BON22_2548</name>
    <name evidence="14" type="ORF">CYFA0S_04e06700g</name>
</gene>
<keyword evidence="6 11" id="KW-0285">Flavoprotein</keyword>
<protein>
    <recommendedName>
        <fullName evidence="5 11">D-arabinono-1,4-lactone oxidase</fullName>
        <shortName evidence="11">ALO</shortName>
        <ecNumber evidence="4 11">1.1.3.37</ecNumber>
    </recommendedName>
    <alternativeName>
        <fullName evidence="9 11">L-galactono-gamma-lactone oxidase</fullName>
    </alternativeName>
</protein>
<evidence type="ECO:0000313" key="15">
    <source>
        <dbReference type="EMBL" id="ONH67578.1"/>
    </source>
</evidence>
<dbReference type="InterPro" id="IPR016166">
    <property type="entry name" value="FAD-bd_PCMH"/>
</dbReference>
<evidence type="ECO:0000259" key="13">
    <source>
        <dbReference type="PROSITE" id="PS51387"/>
    </source>
</evidence>
<feature type="region of interest" description="Disordered" evidence="12">
    <location>
        <begin position="365"/>
        <end position="392"/>
    </location>
</feature>
<dbReference type="FunFam" id="3.30.465.10:FF:000042">
    <property type="entry name" value="D-arabinono-1,4-lactone oxidase"/>
    <property type="match status" value="1"/>
</dbReference>
<dbReference type="NCBIfam" id="TIGR01678">
    <property type="entry name" value="FAD_lactone_ox"/>
    <property type="match status" value="1"/>
</dbReference>
<dbReference type="InterPro" id="IPR010031">
    <property type="entry name" value="FAD_lactone_oxidase-like"/>
</dbReference>
<dbReference type="Gene3D" id="3.30.43.10">
    <property type="entry name" value="Uridine Diphospho-n-acetylenolpyruvylglucosamine Reductase, domain 2"/>
    <property type="match status" value="1"/>
</dbReference>